<sequence>MKNIFKINKRAKSEFQNDEILWIPGTWNDRSDIVKSIAENNLDEFIFVGFVLMNMNTKETFGIQILKKSDFDNLDFFGDFKDSEFFIRMDLSESEFNEPNSIFKAAHAILKSGGKSILTEKSGLIYSSET</sequence>
<dbReference type="EMBL" id="JACLHY010000035">
    <property type="protein sequence ID" value="MBC8770432.1"/>
    <property type="molecule type" value="Genomic_DNA"/>
</dbReference>
<organism evidence="1 2">
    <name type="scientific">Arenibacter arenosicollis</name>
    <dbReference type="NCBI Taxonomy" id="2762274"/>
    <lineage>
        <taxon>Bacteria</taxon>
        <taxon>Pseudomonadati</taxon>
        <taxon>Bacteroidota</taxon>
        <taxon>Flavobacteriia</taxon>
        <taxon>Flavobacteriales</taxon>
        <taxon>Flavobacteriaceae</taxon>
        <taxon>Arenibacter</taxon>
    </lineage>
</organism>
<evidence type="ECO:0000313" key="2">
    <source>
        <dbReference type="Proteomes" id="UP000618952"/>
    </source>
</evidence>
<proteinExistence type="predicted"/>
<dbReference type="Proteomes" id="UP000618952">
    <property type="component" value="Unassembled WGS sequence"/>
</dbReference>
<gene>
    <name evidence="1" type="ORF">H4O18_20730</name>
</gene>
<reference evidence="1 2" key="1">
    <citation type="submission" date="2020-08" db="EMBL/GenBank/DDBJ databases">
        <title>Arenibacter gaetbuli sp. nov., isolated from a sand dune.</title>
        <authorList>
            <person name="Park S."/>
            <person name="Yoon J.-H."/>
        </authorList>
    </citation>
    <scope>NUCLEOTIDE SEQUENCE [LARGE SCALE GENOMIC DNA]</scope>
    <source>
        <strain evidence="1 2">BSSL-BM3</strain>
    </source>
</reference>
<dbReference type="RefSeq" id="WP_187588244.1">
    <property type="nucleotide sequence ID" value="NZ_JACLHY010000035.1"/>
</dbReference>
<accession>A0ABR7QU31</accession>
<keyword evidence="2" id="KW-1185">Reference proteome</keyword>
<protein>
    <submittedName>
        <fullName evidence="1">Uncharacterized protein</fullName>
    </submittedName>
</protein>
<name>A0ABR7QU31_9FLAO</name>
<comment type="caution">
    <text evidence="1">The sequence shown here is derived from an EMBL/GenBank/DDBJ whole genome shotgun (WGS) entry which is preliminary data.</text>
</comment>
<evidence type="ECO:0000313" key="1">
    <source>
        <dbReference type="EMBL" id="MBC8770432.1"/>
    </source>
</evidence>